<evidence type="ECO:0000313" key="2">
    <source>
        <dbReference type="EMBL" id="GAK55920.1"/>
    </source>
</evidence>
<dbReference type="HOGENOM" id="CLU_1746068_0_0_0"/>
<feature type="compositionally biased region" description="Polar residues" evidence="1">
    <location>
        <begin position="35"/>
        <end position="46"/>
    </location>
</feature>
<evidence type="ECO:0000313" key="3">
    <source>
        <dbReference type="Proteomes" id="UP000030661"/>
    </source>
</evidence>
<dbReference type="EMBL" id="DF820464">
    <property type="protein sequence ID" value="GAK55920.1"/>
    <property type="molecule type" value="Genomic_DNA"/>
</dbReference>
<evidence type="ECO:0000256" key="1">
    <source>
        <dbReference type="SAM" id="MobiDB-lite"/>
    </source>
</evidence>
<reference evidence="2" key="1">
    <citation type="journal article" date="2015" name="PeerJ">
        <title>First genomic representation of candidate bacterial phylum KSB3 points to enhanced environmental sensing as a trigger of wastewater bulking.</title>
        <authorList>
            <person name="Sekiguchi Y."/>
            <person name="Ohashi A."/>
            <person name="Parks D.H."/>
            <person name="Yamauchi T."/>
            <person name="Tyson G.W."/>
            <person name="Hugenholtz P."/>
        </authorList>
    </citation>
    <scope>NUCLEOTIDE SEQUENCE [LARGE SCALE GENOMIC DNA]</scope>
</reference>
<feature type="region of interest" description="Disordered" evidence="1">
    <location>
        <begin position="1"/>
        <end position="53"/>
    </location>
</feature>
<sequence length="149" mass="16816">MLHTHHAHDFRPGRTTDTSPPFQRWGRHDSALSPGGTTDGKTQSSLRDALSRDLPSPPLKRWAILTCPSGTKNVNLLRMGWTLRCPDGETTCPIYFLHFPCVYAHGAVHLPCLIWLNNQVNNAGSSYTRQFRSCPLLSLKYQLVRHVLQ</sequence>
<accession>A0A081BUB5</accession>
<name>A0A081BUB5_VECG1</name>
<dbReference type="Proteomes" id="UP000030661">
    <property type="component" value="Unassembled WGS sequence"/>
</dbReference>
<organism evidence="2">
    <name type="scientific">Vecturithrix granuli</name>
    <dbReference type="NCBI Taxonomy" id="1499967"/>
    <lineage>
        <taxon>Bacteria</taxon>
        <taxon>Candidatus Moduliflexota</taxon>
        <taxon>Candidatus Vecturitrichia</taxon>
        <taxon>Candidatus Vecturitrichales</taxon>
        <taxon>Candidatus Vecturitrichaceae</taxon>
        <taxon>Candidatus Vecturithrix</taxon>
    </lineage>
</organism>
<dbReference type="AlphaFoldDB" id="A0A081BUB5"/>
<proteinExistence type="predicted"/>
<keyword evidence="3" id="KW-1185">Reference proteome</keyword>
<gene>
    <name evidence="2" type="ORF">U27_02881</name>
</gene>
<protein>
    <submittedName>
        <fullName evidence="2">Uncharacterized protein</fullName>
    </submittedName>
</protein>